<name>A0A7W9NL58_9PSEU</name>
<dbReference type="AlphaFoldDB" id="A0A7W9NL58"/>
<dbReference type="Proteomes" id="UP000585638">
    <property type="component" value="Unassembled WGS sequence"/>
</dbReference>
<sequence>MHPSRPFYGIAEIADALGLARQLVTVWRKRRSHGMPEPDAELASGPIWQAATVEPWIEQMRDRLGADTVPSASPELARRAARRMLRLAVLLLEDTPRAGPLARALHEARELLPQVAECAPDELGKALRELLAPVDGPAQDPASPDDQRSLRARVLGTVPIVSRVVELVTF</sequence>
<evidence type="ECO:0000313" key="1">
    <source>
        <dbReference type="EMBL" id="MBB5896106.1"/>
    </source>
</evidence>
<proteinExistence type="predicted"/>
<dbReference type="EMBL" id="JACHIR010000001">
    <property type="protein sequence ID" value="MBB5896106.1"/>
    <property type="molecule type" value="Genomic_DNA"/>
</dbReference>
<accession>A0A7W9NL58</accession>
<reference evidence="1 2" key="1">
    <citation type="submission" date="2020-08" db="EMBL/GenBank/DDBJ databases">
        <title>Sequencing the genomes of 1000 actinobacteria strains.</title>
        <authorList>
            <person name="Klenk H.-P."/>
        </authorList>
    </citation>
    <scope>NUCLEOTIDE SEQUENCE [LARGE SCALE GENOMIC DNA]</scope>
    <source>
        <strain evidence="1 2">DSM 43851</strain>
    </source>
</reference>
<evidence type="ECO:0000313" key="2">
    <source>
        <dbReference type="Proteomes" id="UP000585638"/>
    </source>
</evidence>
<gene>
    <name evidence="1" type="ORF">BJ998_007302</name>
</gene>
<dbReference type="RefSeq" id="WP_184867814.1">
    <property type="nucleotide sequence ID" value="NZ_JACHIR010000001.1"/>
</dbReference>
<organism evidence="1 2">
    <name type="scientific">Kutzneria kofuensis</name>
    <dbReference type="NCBI Taxonomy" id="103725"/>
    <lineage>
        <taxon>Bacteria</taxon>
        <taxon>Bacillati</taxon>
        <taxon>Actinomycetota</taxon>
        <taxon>Actinomycetes</taxon>
        <taxon>Pseudonocardiales</taxon>
        <taxon>Pseudonocardiaceae</taxon>
        <taxon>Kutzneria</taxon>
    </lineage>
</organism>
<protein>
    <submittedName>
        <fullName evidence="1">Transposase-like protein</fullName>
    </submittedName>
</protein>
<keyword evidence="2" id="KW-1185">Reference proteome</keyword>
<comment type="caution">
    <text evidence="1">The sequence shown here is derived from an EMBL/GenBank/DDBJ whole genome shotgun (WGS) entry which is preliminary data.</text>
</comment>